<dbReference type="PROSITE" id="PS50011">
    <property type="entry name" value="PROTEIN_KINASE_DOM"/>
    <property type="match status" value="1"/>
</dbReference>
<dbReference type="GO" id="GO:0004674">
    <property type="term" value="F:protein serine/threonine kinase activity"/>
    <property type="evidence" value="ECO:0007669"/>
    <property type="project" value="UniProtKB-KW"/>
</dbReference>
<evidence type="ECO:0000256" key="9">
    <source>
        <dbReference type="ARBA" id="ARBA00022840"/>
    </source>
</evidence>
<keyword evidence="9 12" id="KW-0067">ATP-binding</keyword>
<feature type="region of interest" description="Disordered" evidence="13">
    <location>
        <begin position="1067"/>
        <end position="1119"/>
    </location>
</feature>
<feature type="compositionally biased region" description="Low complexity" evidence="13">
    <location>
        <begin position="603"/>
        <end position="617"/>
    </location>
</feature>
<evidence type="ECO:0000256" key="1">
    <source>
        <dbReference type="ARBA" id="ARBA00004266"/>
    </source>
</evidence>
<feature type="region of interest" description="Disordered" evidence="13">
    <location>
        <begin position="966"/>
        <end position="997"/>
    </location>
</feature>
<feature type="domain" description="Protein kinase" evidence="14">
    <location>
        <begin position="104"/>
        <end position="378"/>
    </location>
</feature>
<dbReference type="Gene3D" id="3.30.310.220">
    <property type="entry name" value="Fungal kinase associated-1 domain"/>
    <property type="match status" value="1"/>
</dbReference>
<evidence type="ECO:0000256" key="3">
    <source>
        <dbReference type="ARBA" id="ARBA00012513"/>
    </source>
</evidence>
<dbReference type="GO" id="GO:0005935">
    <property type="term" value="C:cellular bud neck"/>
    <property type="evidence" value="ECO:0007669"/>
    <property type="project" value="UniProtKB-SubCell"/>
</dbReference>
<evidence type="ECO:0000256" key="5">
    <source>
        <dbReference type="ARBA" id="ARBA00022553"/>
    </source>
</evidence>
<dbReference type="InterPro" id="IPR008271">
    <property type="entry name" value="Ser/Thr_kinase_AS"/>
</dbReference>
<dbReference type="EC" id="2.7.11.1" evidence="3"/>
<feature type="compositionally biased region" description="Basic and acidic residues" evidence="13">
    <location>
        <begin position="1079"/>
        <end position="1097"/>
    </location>
</feature>
<feature type="binding site" evidence="12">
    <location>
        <position position="133"/>
    </location>
    <ligand>
        <name>ATP</name>
        <dbReference type="ChEBI" id="CHEBI:30616"/>
    </ligand>
</feature>
<dbReference type="SUPFAM" id="SSF56112">
    <property type="entry name" value="Protein kinase-like (PK-like)"/>
    <property type="match status" value="1"/>
</dbReference>
<evidence type="ECO:0000256" key="2">
    <source>
        <dbReference type="ARBA" id="ARBA00010791"/>
    </source>
</evidence>
<dbReference type="GeneID" id="34580771"/>
<dbReference type="FunFam" id="1.10.510.10:FF:000394">
    <property type="entry name" value="Serine/threonine-protein kinase HSL1"/>
    <property type="match status" value="1"/>
</dbReference>
<comment type="catalytic activity">
    <reaction evidence="10">
        <text>L-threonyl-[protein] + ATP = O-phospho-L-threonyl-[protein] + ADP + H(+)</text>
        <dbReference type="Rhea" id="RHEA:46608"/>
        <dbReference type="Rhea" id="RHEA-COMP:11060"/>
        <dbReference type="Rhea" id="RHEA-COMP:11605"/>
        <dbReference type="ChEBI" id="CHEBI:15378"/>
        <dbReference type="ChEBI" id="CHEBI:30013"/>
        <dbReference type="ChEBI" id="CHEBI:30616"/>
        <dbReference type="ChEBI" id="CHEBI:61977"/>
        <dbReference type="ChEBI" id="CHEBI:456216"/>
        <dbReference type="EC" id="2.7.11.1"/>
    </reaction>
</comment>
<sequence length="1294" mass="145575">MDQIMLDVNDPHRRRQPLTDVSSRINHSKSPKSETPCVTIEETEQLKTPDRMSFLMNPTPQTNKENQRLSVATDIQPGSARSSVMSAASLLSNKGKRKTHVGPWHLGKDLGKGATGRVRFAKHAVTGNTAAIKIVSKKSAAMVQSESIAAMDRNASRFMGNSTTRQMPCGIEREVVIMKLIEHPNVISLYDVWENRGELYLVLEYVEGGELFDYVSNNGPLPEEEAVRLFRQIIAALGYCHRFNICHRDLKPENILLDGNHNIKLADFGMAALQPAGHWLNTSCGSPHYAAPEIIYGRKYRGDKADMWSCGIILYALLTGYLPFDGGDLGNTLRLVKKGDYIIPPELSDEAADLIQRILQKRPEDRISMQNIWLHPLLTKYEKLHNAMVNHYVGPPPPLSVKDCGPTLSCQQDIDLDILRNLQTLWHDVKAEDLIQRLLCIEPTHERMFYNALVKFRDEQLENYQGQPLEYSASDYHHIARPGGRARRGRSQSGQGNSKRRAQHTPVKEFPRRMSSFKEPMSSGTTESYDPYRSPKHALASEPQYAQITIHRPPTEGESSLVVKPPPSIAEVEEEQLEDADEPEGSPFTILQKRKHKPSSMKSFHSSRVPHSSSRVRGLTPHSASYRRNVSFRHARNRSNSSATKPKRRKTAAPTQQNEIKRSPSTCSLQIMADVADLPNMPSSPPLPAQPTVVRSHGPQVKSLRHVRKLRDSDYTWKEDTRKVSHELSQICEEAFNGSSVSTIRTASAGSGYETPATPVSMVTPENRPVSATKPVSKTPKDAPRSYSIKELTETRRRLVEQSQGRKDSTTTHITGVLNHFDRLIEEYEAVNATRKEPEEVSFHDPFVSAPHDVSLPVISEELARPTGASDISPRRKLKPRTSAATYQSGDVKTTIRMVPHSSFRSMEEVKPLTIRKKKSDKPLSSDVHDFANSPPSAANRNFSTGSRQAPPAFGFGSLAPIEEVPLSPKRNNTRGEGKKWSWFKHRSQCSDTPPALPPKDSHPIFPSGGTTVHKPITLEPTPAPIESTQRVPTRKTSMDRFTGGIFKKLMPKKSTKNMQETCNGEYITTDIPTSQSDQRTEQETEKPATSPQDKRQSSIVSNGMPDTDSSFDADDHQHPFRNKRRSVANHNWFARVFQIKPASRVIALNCSKQKGRRELYKLLREWRDYGMEDVWLDKSNSVVHGRVSEANCESFCFHFFIRSTHHMPVLRLREVEFTAEFYTVLEHGLEGNLGVARFKQERGAASSFNQVVEAVENTLKRRGMTVEDPVRAKKMTQVLDSIPNHKQAHDRSH</sequence>
<evidence type="ECO:0000256" key="11">
    <source>
        <dbReference type="ARBA" id="ARBA00048679"/>
    </source>
</evidence>
<dbReference type="GO" id="GO:0035556">
    <property type="term" value="P:intracellular signal transduction"/>
    <property type="evidence" value="ECO:0007669"/>
    <property type="project" value="TreeGrafter"/>
</dbReference>
<dbReference type="PROSITE" id="PS00107">
    <property type="entry name" value="PROTEIN_KINASE_ATP"/>
    <property type="match status" value="1"/>
</dbReference>
<dbReference type="Pfam" id="PF16797">
    <property type="entry name" value="Fungal_KA1"/>
    <property type="match status" value="1"/>
</dbReference>
<organism evidence="15 16">
    <name type="scientific">Penicillium arizonense</name>
    <dbReference type="NCBI Taxonomy" id="1835702"/>
    <lineage>
        <taxon>Eukaryota</taxon>
        <taxon>Fungi</taxon>
        <taxon>Dikarya</taxon>
        <taxon>Ascomycota</taxon>
        <taxon>Pezizomycotina</taxon>
        <taxon>Eurotiomycetes</taxon>
        <taxon>Eurotiomycetidae</taxon>
        <taxon>Eurotiales</taxon>
        <taxon>Aspergillaceae</taxon>
        <taxon>Penicillium</taxon>
    </lineage>
</organism>
<feature type="compositionally biased region" description="Polar residues" evidence="13">
    <location>
        <begin position="653"/>
        <end position="669"/>
    </location>
</feature>
<evidence type="ECO:0000313" key="15">
    <source>
        <dbReference type="EMBL" id="OGE48649.1"/>
    </source>
</evidence>
<dbReference type="GO" id="GO:0005940">
    <property type="term" value="C:septin ring"/>
    <property type="evidence" value="ECO:0007669"/>
    <property type="project" value="UniProtKB-ARBA"/>
</dbReference>
<evidence type="ECO:0000256" key="6">
    <source>
        <dbReference type="ARBA" id="ARBA00022679"/>
    </source>
</evidence>
<dbReference type="PANTHER" id="PTHR24346:SF110">
    <property type="entry name" value="NON-SPECIFIC SERINE_THREONINE PROTEIN KINASE"/>
    <property type="match status" value="1"/>
</dbReference>
<keyword evidence="16" id="KW-1185">Reference proteome</keyword>
<dbReference type="Proteomes" id="UP000177622">
    <property type="component" value="Unassembled WGS sequence"/>
</dbReference>
<dbReference type="PANTHER" id="PTHR24346">
    <property type="entry name" value="MAP/MICROTUBULE AFFINITY-REGULATING KINASE"/>
    <property type="match status" value="1"/>
</dbReference>
<dbReference type="PROSITE" id="PS00108">
    <property type="entry name" value="PROTEIN_KINASE_ST"/>
    <property type="match status" value="1"/>
</dbReference>
<feature type="compositionally biased region" description="Basic and acidic residues" evidence="13">
    <location>
        <begin position="921"/>
        <end position="930"/>
    </location>
</feature>
<keyword evidence="7 12" id="KW-0547">Nucleotide-binding</keyword>
<dbReference type="InterPro" id="IPR011009">
    <property type="entry name" value="Kinase-like_dom_sf"/>
</dbReference>
<feature type="region of interest" description="Disordered" evidence="13">
    <location>
        <begin position="1016"/>
        <end position="1035"/>
    </location>
</feature>
<comment type="similarity">
    <text evidence="2">Belongs to the protein kinase superfamily. CAMK Ser/Thr protein kinase family. NIM1 subfamily.</text>
</comment>
<feature type="region of interest" description="Disordered" evidence="13">
    <location>
        <begin position="593"/>
        <end position="702"/>
    </location>
</feature>
<dbReference type="SMART" id="SM00220">
    <property type="entry name" value="S_TKc"/>
    <property type="match status" value="1"/>
</dbReference>
<feature type="region of interest" description="Disordered" evidence="13">
    <location>
        <begin position="750"/>
        <end position="785"/>
    </location>
</feature>
<evidence type="ECO:0000259" key="14">
    <source>
        <dbReference type="PROSITE" id="PS50011"/>
    </source>
</evidence>
<reference evidence="15 16" key="1">
    <citation type="journal article" date="2016" name="Sci. Rep.">
        <title>Penicillium arizonense, a new, genome sequenced fungal species, reveals a high chemical diversity in secreted metabolites.</title>
        <authorList>
            <person name="Grijseels S."/>
            <person name="Nielsen J.C."/>
            <person name="Randelovic M."/>
            <person name="Nielsen J."/>
            <person name="Nielsen K.F."/>
            <person name="Workman M."/>
            <person name="Frisvad J.C."/>
        </authorList>
    </citation>
    <scope>NUCLEOTIDE SEQUENCE [LARGE SCALE GENOMIC DNA]</scope>
    <source>
        <strain evidence="15 16">CBS 141311</strain>
    </source>
</reference>
<evidence type="ECO:0000256" key="8">
    <source>
        <dbReference type="ARBA" id="ARBA00022777"/>
    </source>
</evidence>
<evidence type="ECO:0000256" key="13">
    <source>
        <dbReference type="SAM" id="MobiDB-lite"/>
    </source>
</evidence>
<proteinExistence type="inferred from homology"/>
<evidence type="ECO:0000256" key="10">
    <source>
        <dbReference type="ARBA" id="ARBA00047899"/>
    </source>
</evidence>
<feature type="region of interest" description="Disordered" evidence="13">
    <location>
        <begin position="1"/>
        <end position="37"/>
    </location>
</feature>
<dbReference type="InterPro" id="IPR000719">
    <property type="entry name" value="Prot_kinase_dom"/>
</dbReference>
<accession>A0A1F5L6S3</accession>
<evidence type="ECO:0000256" key="12">
    <source>
        <dbReference type="PROSITE-ProRule" id="PRU10141"/>
    </source>
</evidence>
<comment type="catalytic activity">
    <reaction evidence="11">
        <text>L-seryl-[protein] + ATP = O-phospho-L-seryl-[protein] + ADP + H(+)</text>
        <dbReference type="Rhea" id="RHEA:17989"/>
        <dbReference type="Rhea" id="RHEA-COMP:9863"/>
        <dbReference type="Rhea" id="RHEA-COMP:11604"/>
        <dbReference type="ChEBI" id="CHEBI:15378"/>
        <dbReference type="ChEBI" id="CHEBI:29999"/>
        <dbReference type="ChEBI" id="CHEBI:30616"/>
        <dbReference type="ChEBI" id="CHEBI:83421"/>
        <dbReference type="ChEBI" id="CHEBI:456216"/>
        <dbReference type="EC" id="2.7.11.1"/>
    </reaction>
</comment>
<evidence type="ECO:0000256" key="7">
    <source>
        <dbReference type="ARBA" id="ARBA00022741"/>
    </source>
</evidence>
<feature type="compositionally biased region" description="Polar residues" evidence="13">
    <location>
        <begin position="934"/>
        <end position="948"/>
    </location>
</feature>
<dbReference type="GO" id="GO:0005524">
    <property type="term" value="F:ATP binding"/>
    <property type="evidence" value="ECO:0007669"/>
    <property type="project" value="UniProtKB-UniRule"/>
</dbReference>
<gene>
    <name evidence="15" type="ORF">PENARI_c027G01475</name>
</gene>
<name>A0A1F5L6S3_PENAI</name>
<dbReference type="EMBL" id="LXJU01000027">
    <property type="protein sequence ID" value="OGE48649.1"/>
    <property type="molecule type" value="Genomic_DNA"/>
</dbReference>
<dbReference type="InterPro" id="IPR031850">
    <property type="entry name" value="Fungal_KA1_dom"/>
</dbReference>
<keyword evidence="8" id="KW-0418">Kinase</keyword>
<feature type="region of interest" description="Disordered" evidence="13">
    <location>
        <begin position="480"/>
        <end position="535"/>
    </location>
</feature>
<dbReference type="InterPro" id="IPR017441">
    <property type="entry name" value="Protein_kinase_ATP_BS"/>
</dbReference>
<dbReference type="CDD" id="cd14081">
    <property type="entry name" value="STKc_BRSK1_2"/>
    <property type="match status" value="1"/>
</dbReference>
<feature type="region of interest" description="Disordered" evidence="13">
    <location>
        <begin position="914"/>
        <end position="949"/>
    </location>
</feature>
<dbReference type="InterPro" id="IPR043024">
    <property type="entry name" value="KA1_sf_fungal"/>
</dbReference>
<comment type="caution">
    <text evidence="15">The sequence shown here is derived from an EMBL/GenBank/DDBJ whole genome shotgun (WGS) entry which is preliminary data.</text>
</comment>
<dbReference type="Gene3D" id="1.10.510.10">
    <property type="entry name" value="Transferase(Phosphotransferase) domain 1"/>
    <property type="match status" value="1"/>
</dbReference>
<dbReference type="OrthoDB" id="504170at2759"/>
<evidence type="ECO:0000313" key="16">
    <source>
        <dbReference type="Proteomes" id="UP000177622"/>
    </source>
</evidence>
<dbReference type="RefSeq" id="XP_022484104.1">
    <property type="nucleotide sequence ID" value="XM_022636037.1"/>
</dbReference>
<keyword evidence="4" id="KW-0723">Serine/threonine-protein kinase</keyword>
<protein>
    <recommendedName>
        <fullName evidence="3">non-specific serine/threonine protein kinase</fullName>
        <ecNumber evidence="3">2.7.11.1</ecNumber>
    </recommendedName>
</protein>
<keyword evidence="5" id="KW-0597">Phosphoprotein</keyword>
<evidence type="ECO:0000256" key="4">
    <source>
        <dbReference type="ARBA" id="ARBA00022527"/>
    </source>
</evidence>
<comment type="subcellular location">
    <subcellularLocation>
        <location evidence="1">Bud neck</location>
    </subcellularLocation>
</comment>
<dbReference type="STRING" id="1835702.A0A1F5L6S3"/>
<keyword evidence="6" id="KW-0808">Transferase</keyword>
<dbReference type="Pfam" id="PF00069">
    <property type="entry name" value="Pkinase"/>
    <property type="match status" value="1"/>
</dbReference>